<accession>A0ABT5RWE7</accession>
<dbReference type="Pfam" id="PF01523">
    <property type="entry name" value="PmbA_TldD_1st"/>
    <property type="match status" value="1"/>
</dbReference>
<dbReference type="PANTHER" id="PTHR30624:SF4">
    <property type="entry name" value="METALLOPROTEASE TLDD"/>
    <property type="match status" value="1"/>
</dbReference>
<dbReference type="Gene3D" id="3.30.2290.10">
    <property type="entry name" value="PmbA/TldD superfamily"/>
    <property type="match status" value="1"/>
</dbReference>
<proteinExistence type="inferred from homology"/>
<keyword evidence="9" id="KW-1185">Reference proteome</keyword>
<dbReference type="InterPro" id="IPR045569">
    <property type="entry name" value="Metalloprtase-TldD/E_C"/>
</dbReference>
<feature type="domain" description="Metalloprotease TldD/E C-terminal" evidence="6">
    <location>
        <begin position="259"/>
        <end position="492"/>
    </location>
</feature>
<name>A0ABT5RWE7_9BURK</name>
<dbReference type="Pfam" id="PF19290">
    <property type="entry name" value="PmbA_TldD_2nd"/>
    <property type="match status" value="1"/>
</dbReference>
<dbReference type="InterPro" id="IPR025502">
    <property type="entry name" value="TldD"/>
</dbReference>
<dbReference type="PIRSF" id="PIRSF004919">
    <property type="entry name" value="TldD"/>
    <property type="match status" value="1"/>
</dbReference>
<feature type="domain" description="Metalloprotease TldD/E N-terminal" evidence="5">
    <location>
        <begin position="52"/>
        <end position="115"/>
    </location>
</feature>
<keyword evidence="3 8" id="KW-0378">Hydrolase</keyword>
<reference evidence="8" key="1">
    <citation type="submission" date="2022-10" db="EMBL/GenBank/DDBJ databases">
        <title>Description of microaerobic benzene degrading bacteria.</title>
        <authorList>
            <person name="Bedics A."/>
            <person name="Tancsics A."/>
            <person name="Banerjee S."/>
        </authorList>
    </citation>
    <scope>NUCLEOTIDE SEQUENCE</scope>
    <source>
        <strain evidence="8">D2M1</strain>
    </source>
</reference>
<keyword evidence="2" id="KW-0645">Protease</keyword>
<dbReference type="InterPro" id="IPR036059">
    <property type="entry name" value="TldD/PmbA_sf"/>
</dbReference>
<sequence length="494" mass="52183">MTSRSTTAAPQRAATSRRIDVARELLLTPFGLDEGHLARALAEIRTHQVDDADLYFQYTRSEGWSLEEGIVKTGSFSIDQGVGVRAVSGEKTAFAYSDDISEASLLDAARTVRSISAAAQAGKARIAPKKVAAGRSLYPGVDPIASLDSTAKVALLEKLEQRARAKDPRVAQVMAGLASEYDVVLVARADGTLAADVRPLVRLSVTVIAEQNGRREMGSAGGGGRFGLAYFDDEQMGKYVDEAVNAALVNLESRPAPAGEMTVVLGSGWPGILLHEAIGHGLEGDFNRKGSSAFSGRIGQRVAAKDVTVLDDGTIADRRGSLNVDDEGHASQRNVLIEDGILKGYIQDSLNARLMGVAPTGNGRRESYAHIPMPRMTNTYMLGGDKDPQEIIASIKKGLYASNFGGGQVDITSGKFVFSASEAYWVENGKIQYPVKGATIIGSGPESLKRVTMIGNDMRLDSGVGTCGKEGQSVPVGVGQPTLRIEGLTVGGTA</sequence>
<evidence type="ECO:0000256" key="4">
    <source>
        <dbReference type="ARBA" id="ARBA00023049"/>
    </source>
</evidence>
<dbReference type="EC" id="3.4.24.-" evidence="8"/>
<keyword evidence="4 8" id="KW-0482">Metalloprotease</keyword>
<evidence type="ECO:0000259" key="7">
    <source>
        <dbReference type="Pfam" id="PF19290"/>
    </source>
</evidence>
<dbReference type="InterPro" id="IPR051463">
    <property type="entry name" value="Peptidase_U62_metallo"/>
</dbReference>
<comment type="caution">
    <text evidence="8">The sequence shown here is derived from an EMBL/GenBank/DDBJ whole genome shotgun (WGS) entry which is preliminary data.</text>
</comment>
<dbReference type="InterPro" id="IPR002510">
    <property type="entry name" value="Metalloprtase-TldD/E_N"/>
</dbReference>
<evidence type="ECO:0000256" key="3">
    <source>
        <dbReference type="ARBA" id="ARBA00022801"/>
    </source>
</evidence>
<dbReference type="InterPro" id="IPR045570">
    <property type="entry name" value="Metalloprtase-TldD/E_cen_dom"/>
</dbReference>
<dbReference type="Pfam" id="PF19289">
    <property type="entry name" value="PmbA_TldD_3rd"/>
    <property type="match status" value="1"/>
</dbReference>
<dbReference type="InterPro" id="IPR035068">
    <property type="entry name" value="TldD/PmbA_N"/>
</dbReference>
<comment type="similarity">
    <text evidence="1">Belongs to the peptidase U62 family.</text>
</comment>
<dbReference type="NCBIfam" id="NF008006">
    <property type="entry name" value="PRK10735.1"/>
    <property type="match status" value="1"/>
</dbReference>
<evidence type="ECO:0000256" key="2">
    <source>
        <dbReference type="ARBA" id="ARBA00022670"/>
    </source>
</evidence>
<protein>
    <submittedName>
        <fullName evidence="8">Metalloprotease TldD</fullName>
        <ecNumber evidence="8">3.4.24.-</ecNumber>
    </submittedName>
</protein>
<dbReference type="SUPFAM" id="SSF111283">
    <property type="entry name" value="Putative modulator of DNA gyrase, PmbA/TldD"/>
    <property type="match status" value="1"/>
</dbReference>
<evidence type="ECO:0000259" key="6">
    <source>
        <dbReference type="Pfam" id="PF19289"/>
    </source>
</evidence>
<evidence type="ECO:0000313" key="8">
    <source>
        <dbReference type="EMBL" id="MDD2178021.1"/>
    </source>
</evidence>
<dbReference type="Proteomes" id="UP001148932">
    <property type="component" value="Unassembled WGS sequence"/>
</dbReference>
<dbReference type="RefSeq" id="WP_274110298.1">
    <property type="nucleotide sequence ID" value="NZ_JAPCKI010000005.1"/>
</dbReference>
<dbReference type="EMBL" id="JAPCKI010000005">
    <property type="protein sequence ID" value="MDD2178021.1"/>
    <property type="molecule type" value="Genomic_DNA"/>
</dbReference>
<evidence type="ECO:0000259" key="5">
    <source>
        <dbReference type="Pfam" id="PF01523"/>
    </source>
</evidence>
<organism evidence="8 9">
    <name type="scientific">Acidovorax benzenivorans</name>
    <dbReference type="NCBI Taxonomy" id="2987520"/>
    <lineage>
        <taxon>Bacteria</taxon>
        <taxon>Pseudomonadati</taxon>
        <taxon>Pseudomonadota</taxon>
        <taxon>Betaproteobacteria</taxon>
        <taxon>Burkholderiales</taxon>
        <taxon>Comamonadaceae</taxon>
        <taxon>Acidovorax</taxon>
    </lineage>
</organism>
<dbReference type="GO" id="GO:0008237">
    <property type="term" value="F:metallopeptidase activity"/>
    <property type="evidence" value="ECO:0007669"/>
    <property type="project" value="UniProtKB-KW"/>
</dbReference>
<evidence type="ECO:0000313" key="9">
    <source>
        <dbReference type="Proteomes" id="UP001148932"/>
    </source>
</evidence>
<evidence type="ECO:0000256" key="1">
    <source>
        <dbReference type="ARBA" id="ARBA00005836"/>
    </source>
</evidence>
<dbReference type="PANTHER" id="PTHR30624">
    <property type="entry name" value="UNCHARACTERIZED PROTEIN TLDD AND PMBA"/>
    <property type="match status" value="1"/>
</dbReference>
<gene>
    <name evidence="8" type="primary">tldD</name>
    <name evidence="8" type="ORF">OIN59_11300</name>
</gene>
<feature type="domain" description="Metalloprotease TldD/E central" evidence="7">
    <location>
        <begin position="143"/>
        <end position="251"/>
    </location>
</feature>